<evidence type="ECO:0000259" key="5">
    <source>
        <dbReference type="PROSITE" id="PS50943"/>
    </source>
</evidence>
<dbReference type="InterPro" id="IPR000843">
    <property type="entry name" value="HTH_LacI"/>
</dbReference>
<dbReference type="CDD" id="cd01392">
    <property type="entry name" value="HTH_LacI"/>
    <property type="match status" value="1"/>
</dbReference>
<dbReference type="Proteomes" id="UP001589818">
    <property type="component" value="Unassembled WGS sequence"/>
</dbReference>
<keyword evidence="3" id="KW-0804">Transcription</keyword>
<dbReference type="SUPFAM" id="SSF53822">
    <property type="entry name" value="Periplasmic binding protein-like I"/>
    <property type="match status" value="1"/>
</dbReference>
<keyword evidence="2 6" id="KW-0238">DNA-binding</keyword>
<keyword evidence="7" id="KW-1185">Reference proteome</keyword>
<dbReference type="PANTHER" id="PTHR30146">
    <property type="entry name" value="LACI-RELATED TRANSCRIPTIONAL REPRESSOR"/>
    <property type="match status" value="1"/>
</dbReference>
<accession>A0ABV6JB19</accession>
<dbReference type="InterPro" id="IPR028082">
    <property type="entry name" value="Peripla_BP_I"/>
</dbReference>
<comment type="caution">
    <text evidence="6">The sequence shown here is derived from an EMBL/GenBank/DDBJ whole genome shotgun (WGS) entry which is preliminary data.</text>
</comment>
<name>A0ABV6JB19_9BACL</name>
<evidence type="ECO:0000259" key="4">
    <source>
        <dbReference type="PROSITE" id="PS50932"/>
    </source>
</evidence>
<dbReference type="EMBL" id="JBHLVF010000028">
    <property type="protein sequence ID" value="MFC0393081.1"/>
    <property type="molecule type" value="Genomic_DNA"/>
</dbReference>
<feature type="domain" description="HTH lacI-type" evidence="4">
    <location>
        <begin position="5"/>
        <end position="59"/>
    </location>
</feature>
<dbReference type="GO" id="GO:0003677">
    <property type="term" value="F:DNA binding"/>
    <property type="evidence" value="ECO:0007669"/>
    <property type="project" value="UniProtKB-KW"/>
</dbReference>
<evidence type="ECO:0000256" key="1">
    <source>
        <dbReference type="ARBA" id="ARBA00023015"/>
    </source>
</evidence>
<dbReference type="PRINTS" id="PR00036">
    <property type="entry name" value="HTHLACI"/>
</dbReference>
<organism evidence="6 7">
    <name type="scientific">Paenibacillus mendelii</name>
    <dbReference type="NCBI Taxonomy" id="206163"/>
    <lineage>
        <taxon>Bacteria</taxon>
        <taxon>Bacillati</taxon>
        <taxon>Bacillota</taxon>
        <taxon>Bacilli</taxon>
        <taxon>Bacillales</taxon>
        <taxon>Paenibacillaceae</taxon>
        <taxon>Paenibacillus</taxon>
    </lineage>
</organism>
<keyword evidence="1" id="KW-0805">Transcription regulation</keyword>
<protein>
    <submittedName>
        <fullName evidence="6">LacI family DNA-binding transcriptional regulator</fullName>
    </submittedName>
</protein>
<dbReference type="InterPro" id="IPR010982">
    <property type="entry name" value="Lambda_DNA-bd_dom_sf"/>
</dbReference>
<dbReference type="PROSITE" id="PS00356">
    <property type="entry name" value="HTH_LACI_1"/>
    <property type="match status" value="1"/>
</dbReference>
<sequence>MIELVTIKDVAKAANVSTSTVSKVINGYSNLSIETVQRVNKTIAELGFEPNITAKSMRTKKTNMIGIVVPDVDHPFFMELFVELQREFSLSGYGCFVFSTRSEEVHEMDVIKSMLLRQVDGILFSSVGWSEQITQTLIKISERIPLVSLNRIFPHSPIKSVNIDYFEGTLRAMNFLIEKGHRRIAYISGHLGNVAGDDRLQAYRAALGRASIPYLEELIFSGEMDIKSGYRCAREMTRLYPLPSAVVAGNDAMAIGAMKYFKEKGIRVPNDIAVIGFDNIEWCNIVDPPLTTLNPDVRIIAKRVAELMLGEADDTLVLLKPELIVRGSTDIDAINVIDW</sequence>
<dbReference type="Gene3D" id="1.10.260.40">
    <property type="entry name" value="lambda repressor-like DNA-binding domains"/>
    <property type="match status" value="1"/>
</dbReference>
<evidence type="ECO:0000256" key="3">
    <source>
        <dbReference type="ARBA" id="ARBA00023163"/>
    </source>
</evidence>
<dbReference type="PROSITE" id="PS50943">
    <property type="entry name" value="HTH_CROC1"/>
    <property type="match status" value="1"/>
</dbReference>
<dbReference type="PROSITE" id="PS50932">
    <property type="entry name" value="HTH_LACI_2"/>
    <property type="match status" value="1"/>
</dbReference>
<evidence type="ECO:0000256" key="2">
    <source>
        <dbReference type="ARBA" id="ARBA00023125"/>
    </source>
</evidence>
<feature type="domain" description="HTH cro/C1-type" evidence="5">
    <location>
        <begin position="6"/>
        <end position="46"/>
    </location>
</feature>
<dbReference type="InterPro" id="IPR001387">
    <property type="entry name" value="Cro/C1-type_HTH"/>
</dbReference>
<dbReference type="Gene3D" id="3.40.50.2300">
    <property type="match status" value="2"/>
</dbReference>
<dbReference type="Pfam" id="PF00356">
    <property type="entry name" value="LacI"/>
    <property type="match status" value="1"/>
</dbReference>
<reference evidence="6 7" key="1">
    <citation type="submission" date="2024-09" db="EMBL/GenBank/DDBJ databases">
        <authorList>
            <person name="Sun Q."/>
            <person name="Mori K."/>
        </authorList>
    </citation>
    <scope>NUCLEOTIDE SEQUENCE [LARGE SCALE GENOMIC DNA]</scope>
    <source>
        <strain evidence="6 7">CCM 4839</strain>
    </source>
</reference>
<dbReference type="CDD" id="cd06267">
    <property type="entry name" value="PBP1_LacI_sugar_binding-like"/>
    <property type="match status" value="1"/>
</dbReference>
<dbReference type="RefSeq" id="WP_204818931.1">
    <property type="nucleotide sequence ID" value="NZ_JANHOF010000016.1"/>
</dbReference>
<dbReference type="SUPFAM" id="SSF47413">
    <property type="entry name" value="lambda repressor-like DNA-binding domains"/>
    <property type="match status" value="1"/>
</dbReference>
<dbReference type="InterPro" id="IPR046335">
    <property type="entry name" value="LacI/GalR-like_sensor"/>
</dbReference>
<dbReference type="SMART" id="SM00354">
    <property type="entry name" value="HTH_LACI"/>
    <property type="match status" value="1"/>
</dbReference>
<proteinExistence type="predicted"/>
<dbReference type="PANTHER" id="PTHR30146:SF109">
    <property type="entry name" value="HTH-TYPE TRANSCRIPTIONAL REGULATOR GALS"/>
    <property type="match status" value="1"/>
</dbReference>
<evidence type="ECO:0000313" key="6">
    <source>
        <dbReference type="EMBL" id="MFC0393081.1"/>
    </source>
</evidence>
<gene>
    <name evidence="6" type="ORF">ACFFJ8_17075</name>
</gene>
<dbReference type="Pfam" id="PF13377">
    <property type="entry name" value="Peripla_BP_3"/>
    <property type="match status" value="1"/>
</dbReference>
<evidence type="ECO:0000313" key="7">
    <source>
        <dbReference type="Proteomes" id="UP001589818"/>
    </source>
</evidence>